<keyword evidence="4 6" id="KW-1133">Transmembrane helix</keyword>
<feature type="transmembrane region" description="Helical" evidence="6">
    <location>
        <begin position="301"/>
        <end position="329"/>
    </location>
</feature>
<feature type="domain" description="Major facilitator superfamily (MFS) profile" evidence="7">
    <location>
        <begin position="18"/>
        <end position="392"/>
    </location>
</feature>
<reference evidence="8 9" key="1">
    <citation type="submission" date="2019-10" db="EMBL/GenBank/DDBJ databases">
        <title>Isolation and characterization of Methanoculleus sp. Wushi-C6 from a hot spring well.</title>
        <authorList>
            <person name="Chen S.-C."/>
            <person name="Lan Z.-H."/>
            <person name="You Y.-T."/>
            <person name="Lai M.-C."/>
        </authorList>
    </citation>
    <scope>NUCLEOTIDE SEQUENCE [LARGE SCALE GENOMIC DNA]</scope>
    <source>
        <strain evidence="8 9">Wushi-C6</strain>
    </source>
</reference>
<dbReference type="InterPro" id="IPR036259">
    <property type="entry name" value="MFS_trans_sf"/>
</dbReference>
<feature type="transmembrane region" description="Helical" evidence="6">
    <location>
        <begin position="18"/>
        <end position="40"/>
    </location>
</feature>
<keyword evidence="5 6" id="KW-0472">Membrane</keyword>
<evidence type="ECO:0000313" key="8">
    <source>
        <dbReference type="EMBL" id="MDV2481515.1"/>
    </source>
</evidence>
<feature type="transmembrane region" description="Helical" evidence="6">
    <location>
        <begin position="52"/>
        <end position="72"/>
    </location>
</feature>
<dbReference type="PROSITE" id="PS00216">
    <property type="entry name" value="SUGAR_TRANSPORT_1"/>
    <property type="match status" value="1"/>
</dbReference>
<protein>
    <submittedName>
        <fullName evidence="8">MFS transporter</fullName>
    </submittedName>
</protein>
<keyword evidence="9" id="KW-1185">Reference proteome</keyword>
<keyword evidence="2" id="KW-0813">Transport</keyword>
<dbReference type="PANTHER" id="PTHR23506">
    <property type="entry name" value="GH10249P"/>
    <property type="match status" value="1"/>
</dbReference>
<dbReference type="PROSITE" id="PS50850">
    <property type="entry name" value="MFS"/>
    <property type="match status" value="1"/>
</dbReference>
<evidence type="ECO:0000256" key="4">
    <source>
        <dbReference type="ARBA" id="ARBA00022989"/>
    </source>
</evidence>
<dbReference type="Pfam" id="PF07690">
    <property type="entry name" value="MFS_1"/>
    <property type="match status" value="2"/>
</dbReference>
<dbReference type="Proteomes" id="UP001281203">
    <property type="component" value="Unassembled WGS sequence"/>
</dbReference>
<proteinExistence type="predicted"/>
<comment type="subcellular location">
    <subcellularLocation>
        <location evidence="1">Membrane</location>
        <topology evidence="1">Multi-pass membrane protein</topology>
    </subcellularLocation>
</comment>
<feature type="transmembrane region" description="Helical" evidence="6">
    <location>
        <begin position="278"/>
        <end position="295"/>
    </location>
</feature>
<evidence type="ECO:0000256" key="1">
    <source>
        <dbReference type="ARBA" id="ARBA00004141"/>
    </source>
</evidence>
<feature type="transmembrane region" description="Helical" evidence="6">
    <location>
        <begin position="109"/>
        <end position="131"/>
    </location>
</feature>
<dbReference type="RefSeq" id="WP_317064533.1">
    <property type="nucleotide sequence ID" value="NZ_WBKO01000001.1"/>
</dbReference>
<dbReference type="CDD" id="cd17325">
    <property type="entry name" value="MFS_MdtG_SLC18_like"/>
    <property type="match status" value="1"/>
</dbReference>
<feature type="transmembrane region" description="Helical" evidence="6">
    <location>
        <begin position="341"/>
        <end position="360"/>
    </location>
</feature>
<gene>
    <name evidence="8" type="ORF">F8E02_05745</name>
</gene>
<accession>A0ABU3X0E3</accession>
<dbReference type="InterPro" id="IPR020846">
    <property type="entry name" value="MFS_dom"/>
</dbReference>
<dbReference type="EMBL" id="WBKO01000001">
    <property type="protein sequence ID" value="MDV2481515.1"/>
    <property type="molecule type" value="Genomic_DNA"/>
</dbReference>
<dbReference type="PRINTS" id="PR01035">
    <property type="entry name" value="TCRTETA"/>
</dbReference>
<evidence type="ECO:0000256" key="6">
    <source>
        <dbReference type="SAM" id="Phobius"/>
    </source>
</evidence>
<evidence type="ECO:0000259" key="7">
    <source>
        <dbReference type="PROSITE" id="PS50850"/>
    </source>
</evidence>
<feature type="transmembrane region" description="Helical" evidence="6">
    <location>
        <begin position="171"/>
        <end position="191"/>
    </location>
</feature>
<organism evidence="8 9">
    <name type="scientific">Methanoculleus caldifontis</name>
    <dbReference type="NCBI Taxonomy" id="2651577"/>
    <lineage>
        <taxon>Archaea</taxon>
        <taxon>Methanobacteriati</taxon>
        <taxon>Methanobacteriota</taxon>
        <taxon>Stenosarchaea group</taxon>
        <taxon>Methanomicrobia</taxon>
        <taxon>Methanomicrobiales</taxon>
        <taxon>Methanomicrobiaceae</taxon>
        <taxon>Methanoculleus</taxon>
    </lineage>
</organism>
<dbReference type="Gene3D" id="1.20.1250.20">
    <property type="entry name" value="MFS general substrate transporter like domains"/>
    <property type="match status" value="2"/>
</dbReference>
<evidence type="ECO:0000313" key="9">
    <source>
        <dbReference type="Proteomes" id="UP001281203"/>
    </source>
</evidence>
<feature type="transmembrane region" description="Helical" evidence="6">
    <location>
        <begin position="246"/>
        <end position="266"/>
    </location>
</feature>
<sequence>MTLRLPDRSRIAASPDAVLALVVLVIFMDMMIYGLLIPVFPEYAPRLGVDESVIGVIFGVYAAMLLLFSIPMGLLSDRVGRRPLIAAGMLLLALATALFGFSTTVEHLIAARMVQGISAAATWSVGLALLAETCEPERLGERMGIALSAVGLGTVVGPVIGGLLFEYLGYTATFVLPAVLVAAVGLAVLAVPVRICRQERAKMLPGGSLLPLAACAVAVVAVAGTYGVVDPYLPVHLHAAFSASPATIGLVFAVLALAAIIAHPAAGRIYDRRGGSRYLIGGGLLLSALAIAAAMQAPTLALATAAVFVLGVALSCALIPVMPILAGLYRGRGSQGAAYGLYNTFYSLGLAAGPFAVAALSGRWPLSAIFLLQAGALAVVGLLGWLAVGRLGWR</sequence>
<comment type="caution">
    <text evidence="8">The sequence shown here is derived from an EMBL/GenBank/DDBJ whole genome shotgun (WGS) entry which is preliminary data.</text>
</comment>
<dbReference type="InterPro" id="IPR005829">
    <property type="entry name" value="Sugar_transporter_CS"/>
</dbReference>
<evidence type="ECO:0000256" key="3">
    <source>
        <dbReference type="ARBA" id="ARBA00022692"/>
    </source>
</evidence>
<dbReference type="PANTHER" id="PTHR23506:SF23">
    <property type="entry name" value="GH10249P"/>
    <property type="match status" value="1"/>
</dbReference>
<feature type="transmembrane region" description="Helical" evidence="6">
    <location>
        <begin position="366"/>
        <end position="388"/>
    </location>
</feature>
<name>A0ABU3X0E3_9EURY</name>
<dbReference type="InterPro" id="IPR050930">
    <property type="entry name" value="MFS_Vesicular_Transporter"/>
</dbReference>
<feature type="transmembrane region" description="Helical" evidence="6">
    <location>
        <begin position="203"/>
        <end position="226"/>
    </location>
</feature>
<feature type="transmembrane region" description="Helical" evidence="6">
    <location>
        <begin position="84"/>
        <end position="103"/>
    </location>
</feature>
<keyword evidence="3 6" id="KW-0812">Transmembrane</keyword>
<dbReference type="InterPro" id="IPR011701">
    <property type="entry name" value="MFS"/>
</dbReference>
<dbReference type="SUPFAM" id="SSF103473">
    <property type="entry name" value="MFS general substrate transporter"/>
    <property type="match status" value="1"/>
</dbReference>
<evidence type="ECO:0000256" key="5">
    <source>
        <dbReference type="ARBA" id="ARBA00023136"/>
    </source>
</evidence>
<feature type="transmembrane region" description="Helical" evidence="6">
    <location>
        <begin position="143"/>
        <end position="165"/>
    </location>
</feature>
<dbReference type="InterPro" id="IPR001958">
    <property type="entry name" value="Tet-R_TetA/multi-R_MdtG-like"/>
</dbReference>
<evidence type="ECO:0000256" key="2">
    <source>
        <dbReference type="ARBA" id="ARBA00022448"/>
    </source>
</evidence>